<dbReference type="AlphaFoldDB" id="A0A264W4G7"/>
<comment type="caution">
    <text evidence="2">The sequence shown here is derived from an EMBL/GenBank/DDBJ whole genome shotgun (WGS) entry which is preliminary data.</text>
</comment>
<dbReference type="PIRSF" id="PIRSF002849">
    <property type="entry name" value="AAA_ATPase_chaperone_MoxR_prd"/>
    <property type="match status" value="1"/>
</dbReference>
<evidence type="ECO:0000313" key="2">
    <source>
        <dbReference type="EMBL" id="OZS78441.1"/>
    </source>
</evidence>
<evidence type="ECO:0000259" key="1">
    <source>
        <dbReference type="SMART" id="SM00382"/>
    </source>
</evidence>
<proteinExistence type="predicted"/>
<dbReference type="InterPro" id="IPR050764">
    <property type="entry name" value="CbbQ/NirQ/NorQ/GpvN"/>
</dbReference>
<dbReference type="PANTHER" id="PTHR42759">
    <property type="entry name" value="MOXR FAMILY PROTEIN"/>
    <property type="match status" value="1"/>
</dbReference>
<protein>
    <submittedName>
        <fullName evidence="2">AAA family ATPase</fullName>
    </submittedName>
</protein>
<gene>
    <name evidence="2" type="ORF">CF394_06690</name>
</gene>
<dbReference type="OrthoDB" id="9808397at2"/>
<dbReference type="GO" id="GO:0005524">
    <property type="term" value="F:ATP binding"/>
    <property type="evidence" value="ECO:0007669"/>
    <property type="project" value="InterPro"/>
</dbReference>
<dbReference type="Proteomes" id="UP000217065">
    <property type="component" value="Unassembled WGS sequence"/>
</dbReference>
<evidence type="ECO:0000313" key="3">
    <source>
        <dbReference type="Proteomes" id="UP000217065"/>
    </source>
</evidence>
<dbReference type="InterPro" id="IPR041628">
    <property type="entry name" value="ChlI/MoxR_AAA_lid"/>
</dbReference>
<reference evidence="2 3" key="1">
    <citation type="submission" date="2017-07" db="EMBL/GenBank/DDBJ databases">
        <title>Tetzosporium hominis gen.nov. sp.nov.</title>
        <authorList>
            <person name="Tetz G."/>
            <person name="Tetz V."/>
        </authorList>
    </citation>
    <scope>NUCLEOTIDE SEQUENCE [LARGE SCALE GENOMIC DNA]</scope>
    <source>
        <strain evidence="2 3">VT-49</strain>
    </source>
</reference>
<name>A0A264W4G7_9BACL</name>
<dbReference type="Pfam" id="PF17863">
    <property type="entry name" value="AAA_lid_2"/>
    <property type="match status" value="1"/>
</dbReference>
<organism evidence="2 3">
    <name type="scientific">Tetzosporium hominis</name>
    <dbReference type="NCBI Taxonomy" id="2020506"/>
    <lineage>
        <taxon>Bacteria</taxon>
        <taxon>Bacillati</taxon>
        <taxon>Bacillota</taxon>
        <taxon>Bacilli</taxon>
        <taxon>Bacillales</taxon>
        <taxon>Caryophanaceae</taxon>
        <taxon>Tetzosporium</taxon>
    </lineage>
</organism>
<dbReference type="SMART" id="SM00382">
    <property type="entry name" value="AAA"/>
    <property type="match status" value="1"/>
</dbReference>
<dbReference type="InterPro" id="IPR003593">
    <property type="entry name" value="AAA+_ATPase"/>
</dbReference>
<dbReference type="InterPro" id="IPR027417">
    <property type="entry name" value="P-loop_NTPase"/>
</dbReference>
<dbReference type="SUPFAM" id="SSF52540">
    <property type="entry name" value="P-loop containing nucleoside triphosphate hydrolases"/>
    <property type="match status" value="1"/>
</dbReference>
<dbReference type="Gene3D" id="1.10.8.80">
    <property type="entry name" value="Magnesium chelatase subunit I, C-Terminal domain"/>
    <property type="match status" value="1"/>
</dbReference>
<keyword evidence="3" id="KW-1185">Reference proteome</keyword>
<feature type="domain" description="AAA+ ATPase" evidence="1">
    <location>
        <begin position="42"/>
        <end position="186"/>
    </location>
</feature>
<dbReference type="Gene3D" id="3.40.50.300">
    <property type="entry name" value="P-loop containing nucleotide triphosphate hydrolases"/>
    <property type="match status" value="1"/>
</dbReference>
<dbReference type="Pfam" id="PF07726">
    <property type="entry name" value="AAA_3"/>
    <property type="match status" value="1"/>
</dbReference>
<dbReference type="RefSeq" id="WP_094942463.1">
    <property type="nucleotide sequence ID" value="NZ_NOKQ01000196.1"/>
</dbReference>
<dbReference type="PANTHER" id="PTHR42759:SF1">
    <property type="entry name" value="MAGNESIUM-CHELATASE SUBUNIT CHLD"/>
    <property type="match status" value="1"/>
</dbReference>
<dbReference type="EMBL" id="NOKQ01000196">
    <property type="protein sequence ID" value="OZS78441.1"/>
    <property type="molecule type" value="Genomic_DNA"/>
</dbReference>
<accession>A0A264W4G7</accession>
<dbReference type="GO" id="GO:0016887">
    <property type="term" value="F:ATP hydrolysis activity"/>
    <property type="evidence" value="ECO:0007669"/>
    <property type="project" value="InterPro"/>
</dbReference>
<sequence length="327" mass="36377">MTYTPEQFEDMSNKFAQAKDEISKFIVGQSEAIDYTVLAMVAGGHTLLEGLPGLGKTMLIRTIGQVCDLSFSRIQFTPDLMPADITGTSMIERSDDGKTDFVFKKGPLFHQLVLADEINRATPKTQSALLEAMGEHTVTVLGETRPMEDPFFVLATQNPIEMEGTYPLPEAQVDRFLCKVVLPYPSKQELKEIMMRTTGAEKTELQQVLTTFEIRAAQQMVKHVLLADDLMDYAIDVITATHPETSSVESIKRYVQFGSGPRGLQSLIRIAKARAFLAGRVHVSIADIKQSVKPVLRHRIRLNYEAEATGLTPDLVLDQMLDELAKS</sequence>
<dbReference type="InterPro" id="IPR011703">
    <property type="entry name" value="ATPase_AAA-3"/>
</dbReference>
<dbReference type="CDD" id="cd00009">
    <property type="entry name" value="AAA"/>
    <property type="match status" value="1"/>
</dbReference>